<evidence type="ECO:0000256" key="9">
    <source>
        <dbReference type="HAMAP-Rule" id="MF_00135"/>
    </source>
</evidence>
<dbReference type="PANTHER" id="PTHR42894">
    <property type="entry name" value="N-(5'-PHOSPHORIBOSYL)ANTHRANILATE ISOMERASE"/>
    <property type="match status" value="1"/>
</dbReference>
<dbReference type="GO" id="GO:0000162">
    <property type="term" value="P:L-tryptophan biosynthetic process"/>
    <property type="evidence" value="ECO:0007669"/>
    <property type="project" value="UniProtKB-UniRule"/>
</dbReference>
<comment type="similarity">
    <text evidence="9">Belongs to the TrpF family.</text>
</comment>
<proteinExistence type="inferred from homology"/>
<keyword evidence="7 9" id="KW-0057">Aromatic amino acid biosynthesis</keyword>
<dbReference type="InterPro" id="IPR001240">
    <property type="entry name" value="PRAI_dom"/>
</dbReference>
<evidence type="ECO:0000313" key="12">
    <source>
        <dbReference type="Proteomes" id="UP000030140"/>
    </source>
</evidence>
<name>A0A0A2H4R2_9FLAO</name>
<dbReference type="SUPFAM" id="SSF51366">
    <property type="entry name" value="Ribulose-phoshate binding barrel"/>
    <property type="match status" value="1"/>
</dbReference>
<protein>
    <recommendedName>
        <fullName evidence="4 9">N-(5'-phosphoribosyl)anthranilate isomerase</fullName>
        <shortName evidence="9">PRAI</shortName>
        <ecNumber evidence="3 9">5.3.1.24</ecNumber>
    </recommendedName>
</protein>
<dbReference type="EC" id="5.3.1.24" evidence="3 9"/>
<evidence type="ECO:0000256" key="2">
    <source>
        <dbReference type="ARBA" id="ARBA00004664"/>
    </source>
</evidence>
<keyword evidence="5 9" id="KW-0028">Amino-acid biosynthesis</keyword>
<keyword evidence="12" id="KW-1185">Reference proteome</keyword>
<accession>A0A0A2H4R2</accession>
<sequence length="209" mass="23548">MKIKICGMKYNTQEVAALQPDYLGFIFYEKSKRDFGNLAIPELPEGIDRVGVFVDADIAFAKAKITQHNLNVIQLHGSESPEYIKELQACLVECSRDLKIWKVFGIKDSFDFEQLTPYEGLVDAFLFDTKGKEKGGNGYTFDWSVLKNYTSQTPIVLSGGIGLEEVEKVKEILATDLPIIALDVNSKFEDKPGLKNIEKLTEFKKVLQL</sequence>
<reference evidence="11 12" key="1">
    <citation type="submission" date="2014-10" db="EMBL/GenBank/DDBJ databases">
        <title>Draft genome sequence of the proteorhodopsin-containing marine bacterium Dokdonia donghaensis.</title>
        <authorList>
            <person name="Gomez-Consarnau L."/>
            <person name="Gonzalez J.M."/>
            <person name="Riedel T."/>
            <person name="Jaenicke S."/>
            <person name="Wagner-Doebler I."/>
            <person name="Fuhrman J.A."/>
        </authorList>
    </citation>
    <scope>NUCLEOTIDE SEQUENCE [LARGE SCALE GENOMIC DNA]</scope>
    <source>
        <strain evidence="11 12">DSW-1</strain>
    </source>
</reference>
<evidence type="ECO:0000256" key="6">
    <source>
        <dbReference type="ARBA" id="ARBA00022822"/>
    </source>
</evidence>
<dbReference type="HAMAP" id="MF_00135">
    <property type="entry name" value="PRAI"/>
    <property type="match status" value="1"/>
</dbReference>
<dbReference type="InterPro" id="IPR011060">
    <property type="entry name" value="RibuloseP-bd_barrel"/>
</dbReference>
<dbReference type="EMBL" id="JSAQ01000001">
    <property type="protein sequence ID" value="KGO07630.1"/>
    <property type="molecule type" value="Genomic_DNA"/>
</dbReference>
<organism evidence="11 12">
    <name type="scientific">Dokdonia donghaensis DSW-1</name>
    <dbReference type="NCBI Taxonomy" id="1300343"/>
    <lineage>
        <taxon>Bacteria</taxon>
        <taxon>Pseudomonadati</taxon>
        <taxon>Bacteroidota</taxon>
        <taxon>Flavobacteriia</taxon>
        <taxon>Flavobacteriales</taxon>
        <taxon>Flavobacteriaceae</taxon>
        <taxon>Dokdonia</taxon>
    </lineage>
</organism>
<evidence type="ECO:0000259" key="10">
    <source>
        <dbReference type="Pfam" id="PF00697"/>
    </source>
</evidence>
<dbReference type="OrthoDB" id="9786954at2"/>
<dbReference type="Proteomes" id="UP000030140">
    <property type="component" value="Unassembled WGS sequence"/>
</dbReference>
<dbReference type="AlphaFoldDB" id="A0A0A2H4R2"/>
<dbReference type="CDD" id="cd00405">
    <property type="entry name" value="PRAI"/>
    <property type="match status" value="1"/>
</dbReference>
<dbReference type="GO" id="GO:0004640">
    <property type="term" value="F:phosphoribosylanthranilate isomerase activity"/>
    <property type="evidence" value="ECO:0007669"/>
    <property type="project" value="UniProtKB-UniRule"/>
</dbReference>
<comment type="pathway">
    <text evidence="2 9">Amino-acid biosynthesis; L-tryptophan biosynthesis; L-tryptophan from chorismate: step 3/5.</text>
</comment>
<evidence type="ECO:0000256" key="5">
    <source>
        <dbReference type="ARBA" id="ARBA00022605"/>
    </source>
</evidence>
<comment type="catalytic activity">
    <reaction evidence="1 9">
        <text>N-(5-phospho-beta-D-ribosyl)anthranilate = 1-(2-carboxyphenylamino)-1-deoxy-D-ribulose 5-phosphate</text>
        <dbReference type="Rhea" id="RHEA:21540"/>
        <dbReference type="ChEBI" id="CHEBI:18277"/>
        <dbReference type="ChEBI" id="CHEBI:58613"/>
        <dbReference type="EC" id="5.3.1.24"/>
    </reaction>
</comment>
<gene>
    <name evidence="9" type="primary">trpF</name>
    <name evidence="11" type="ORF">NV36_12795</name>
</gene>
<comment type="caution">
    <text evidence="11">The sequence shown here is derived from an EMBL/GenBank/DDBJ whole genome shotgun (WGS) entry which is preliminary data.</text>
</comment>
<dbReference type="InterPro" id="IPR013785">
    <property type="entry name" value="Aldolase_TIM"/>
</dbReference>
<evidence type="ECO:0000256" key="3">
    <source>
        <dbReference type="ARBA" id="ARBA00012572"/>
    </source>
</evidence>
<dbReference type="Gene3D" id="3.20.20.70">
    <property type="entry name" value="Aldolase class I"/>
    <property type="match status" value="1"/>
</dbReference>
<keyword evidence="8 9" id="KW-0413">Isomerase</keyword>
<feature type="domain" description="N-(5'phosphoribosyl) anthranilate isomerase (PRAI)" evidence="10">
    <location>
        <begin position="5"/>
        <end position="204"/>
    </location>
</feature>
<evidence type="ECO:0000256" key="1">
    <source>
        <dbReference type="ARBA" id="ARBA00001164"/>
    </source>
</evidence>
<evidence type="ECO:0000313" key="11">
    <source>
        <dbReference type="EMBL" id="KGO07630.1"/>
    </source>
</evidence>
<dbReference type="Pfam" id="PF00697">
    <property type="entry name" value="PRAI"/>
    <property type="match status" value="1"/>
</dbReference>
<keyword evidence="6 9" id="KW-0822">Tryptophan biosynthesis</keyword>
<evidence type="ECO:0000256" key="7">
    <source>
        <dbReference type="ARBA" id="ARBA00023141"/>
    </source>
</evidence>
<dbReference type="PANTHER" id="PTHR42894:SF1">
    <property type="entry name" value="N-(5'-PHOSPHORIBOSYL)ANTHRANILATE ISOMERASE"/>
    <property type="match status" value="1"/>
</dbReference>
<dbReference type="UniPathway" id="UPA00035">
    <property type="reaction ID" value="UER00042"/>
</dbReference>
<evidence type="ECO:0000256" key="4">
    <source>
        <dbReference type="ARBA" id="ARBA00022272"/>
    </source>
</evidence>
<evidence type="ECO:0000256" key="8">
    <source>
        <dbReference type="ARBA" id="ARBA00023235"/>
    </source>
</evidence>
<dbReference type="InterPro" id="IPR044643">
    <property type="entry name" value="TrpF_fam"/>
</dbReference>